<keyword evidence="5" id="KW-0274">FAD</keyword>
<name>A0ABX5KB09_9BURK</name>
<dbReference type="Pfam" id="PF00355">
    <property type="entry name" value="Rieske"/>
    <property type="match status" value="1"/>
</dbReference>
<dbReference type="InterPro" id="IPR036922">
    <property type="entry name" value="Rieske_2Fe-2S_sf"/>
</dbReference>
<evidence type="ECO:0000313" key="11">
    <source>
        <dbReference type="Proteomes" id="UP000245712"/>
    </source>
</evidence>
<organism evidence="10 11">
    <name type="scientific">Paraburkholderia unamae</name>
    <dbReference type="NCBI Taxonomy" id="219649"/>
    <lineage>
        <taxon>Bacteria</taxon>
        <taxon>Pseudomonadati</taxon>
        <taxon>Pseudomonadota</taxon>
        <taxon>Betaproteobacteria</taxon>
        <taxon>Burkholderiales</taxon>
        <taxon>Burkholderiaceae</taxon>
        <taxon>Paraburkholderia</taxon>
    </lineage>
</organism>
<dbReference type="PRINTS" id="PR00411">
    <property type="entry name" value="PNDRDTASEI"/>
</dbReference>
<dbReference type="InterPro" id="IPR028202">
    <property type="entry name" value="Reductase_C"/>
</dbReference>
<evidence type="ECO:0000256" key="5">
    <source>
        <dbReference type="ARBA" id="ARBA00022827"/>
    </source>
</evidence>
<dbReference type="PRINTS" id="PR00368">
    <property type="entry name" value="FADPNR"/>
</dbReference>
<keyword evidence="7" id="KW-0408">Iron</keyword>
<evidence type="ECO:0000256" key="8">
    <source>
        <dbReference type="ARBA" id="ARBA00023014"/>
    </source>
</evidence>
<dbReference type="SUPFAM" id="SSF50022">
    <property type="entry name" value="ISP domain"/>
    <property type="match status" value="1"/>
</dbReference>
<evidence type="ECO:0000256" key="1">
    <source>
        <dbReference type="ARBA" id="ARBA00001974"/>
    </source>
</evidence>
<dbReference type="InterPro" id="IPR036188">
    <property type="entry name" value="FAD/NAD-bd_sf"/>
</dbReference>
<proteinExistence type="predicted"/>
<dbReference type="PANTHER" id="PTHR43557:SF2">
    <property type="entry name" value="RIESKE DOMAIN-CONTAINING PROTEIN-RELATED"/>
    <property type="match status" value="1"/>
</dbReference>
<dbReference type="Gene3D" id="3.50.50.60">
    <property type="entry name" value="FAD/NAD(P)-binding domain"/>
    <property type="match status" value="2"/>
</dbReference>
<evidence type="ECO:0000259" key="9">
    <source>
        <dbReference type="PROSITE" id="PS51296"/>
    </source>
</evidence>
<comment type="cofactor">
    <cofactor evidence="1">
        <name>FAD</name>
        <dbReference type="ChEBI" id="CHEBI:57692"/>
    </cofactor>
</comment>
<gene>
    <name evidence="10" type="ORF">C7402_14026</name>
</gene>
<dbReference type="Pfam" id="PF14759">
    <property type="entry name" value="Reductase_C"/>
    <property type="match status" value="1"/>
</dbReference>
<sequence>MTGWIKAINVATLNAPGMQRVELAGAAVLLVNTGSAIRAFAAECPHAGAPLEQGALCDGRIVCPWHKASFDVESGEWLEPPALEGLTSYPVRVEADVVFVELEPQPAVQPQRVSTESQTGQRAFPRLAIIGGGAAGAAAAATLLENDFGGEVTMFAAEPQAPYDRTCLSKFVPAGEMPPDEVPPILPESVARNARLRIEHSEVQRLDAPSRRVTLADGHQFTFDGVLIASGSIAKRPEIPGGDLGRIYTLRTVGDAGAILNALSSGERAVILGESFIGLEVASALRKRNVDVTVVAPGGVPLQRPLGARVGGLFREWHEANGVTFLRAKALRFTGVDNVETVELDDGTTLRTKAVIAGIGVRPATRFISGLDLEEDGGITVDTAMRAAPDIYAVGDIAHVLTADGKLNTARIEHWRVAQQQARIAALNMMGEHARYESVPFFWTEHYGKRLDYLGHVEHRDEPVISGKPGETRFFALYVHLGHVEAVLACGYEREMAQLSERMRKRMSIEVVREILGA</sequence>
<dbReference type="RefSeq" id="WP_112177850.1">
    <property type="nucleotide sequence ID" value="NZ_QEOB01000040.1"/>
</dbReference>
<dbReference type="PANTHER" id="PTHR43557">
    <property type="entry name" value="APOPTOSIS-INDUCING FACTOR 1"/>
    <property type="match status" value="1"/>
</dbReference>
<evidence type="ECO:0000256" key="7">
    <source>
        <dbReference type="ARBA" id="ARBA00023004"/>
    </source>
</evidence>
<evidence type="ECO:0000256" key="6">
    <source>
        <dbReference type="ARBA" id="ARBA00023002"/>
    </source>
</evidence>
<dbReference type="Pfam" id="PF07992">
    <property type="entry name" value="Pyr_redox_2"/>
    <property type="match status" value="1"/>
</dbReference>
<evidence type="ECO:0000256" key="4">
    <source>
        <dbReference type="ARBA" id="ARBA00022723"/>
    </source>
</evidence>
<keyword evidence="3" id="KW-0001">2Fe-2S</keyword>
<dbReference type="InterPro" id="IPR017941">
    <property type="entry name" value="Rieske_2Fe-2S"/>
</dbReference>
<keyword evidence="6" id="KW-0560">Oxidoreductase</keyword>
<keyword evidence="11" id="KW-1185">Reference proteome</keyword>
<keyword evidence="8" id="KW-0411">Iron-sulfur</keyword>
<reference evidence="10 11" key="1">
    <citation type="submission" date="2018-05" db="EMBL/GenBank/DDBJ databases">
        <title>Genomic Encyclopedia of Type Strains, Phase IV (KMG-V): Genome sequencing to study the core and pangenomes of soil and plant-associated prokaryotes.</title>
        <authorList>
            <person name="Whitman W."/>
        </authorList>
    </citation>
    <scope>NUCLEOTIDE SEQUENCE [LARGE SCALE GENOMIC DNA]</scope>
    <source>
        <strain evidence="10 11">SCZa-39</strain>
    </source>
</reference>
<dbReference type="Gene3D" id="2.102.10.10">
    <property type="entry name" value="Rieske [2Fe-2S] iron-sulphur domain"/>
    <property type="match status" value="1"/>
</dbReference>
<feature type="domain" description="Rieske" evidence="9">
    <location>
        <begin position="5"/>
        <end position="100"/>
    </location>
</feature>
<dbReference type="InterPro" id="IPR016156">
    <property type="entry name" value="FAD/NAD-linked_Rdtase_dimer_sf"/>
</dbReference>
<dbReference type="InterPro" id="IPR023753">
    <property type="entry name" value="FAD/NAD-binding_dom"/>
</dbReference>
<dbReference type="EMBL" id="QEOB01000040">
    <property type="protein sequence ID" value="PVX61377.1"/>
    <property type="molecule type" value="Genomic_DNA"/>
</dbReference>
<dbReference type="PROSITE" id="PS51296">
    <property type="entry name" value="RIESKE"/>
    <property type="match status" value="1"/>
</dbReference>
<evidence type="ECO:0000256" key="2">
    <source>
        <dbReference type="ARBA" id="ARBA00022630"/>
    </source>
</evidence>
<comment type="caution">
    <text evidence="10">The sequence shown here is derived from an EMBL/GenBank/DDBJ whole genome shotgun (WGS) entry which is preliminary data.</text>
</comment>
<accession>A0ABX5KB09</accession>
<dbReference type="Gene3D" id="3.30.390.30">
    <property type="match status" value="1"/>
</dbReference>
<protein>
    <submittedName>
        <fullName evidence="10">NAD/ferredoxin-dependent reductase-like protein</fullName>
    </submittedName>
</protein>
<dbReference type="SUPFAM" id="SSF55424">
    <property type="entry name" value="FAD/NAD-linked reductases, dimerisation (C-terminal) domain"/>
    <property type="match status" value="1"/>
</dbReference>
<keyword evidence="4" id="KW-0479">Metal-binding</keyword>
<dbReference type="SUPFAM" id="SSF51905">
    <property type="entry name" value="FAD/NAD(P)-binding domain"/>
    <property type="match status" value="2"/>
</dbReference>
<dbReference type="InterPro" id="IPR050446">
    <property type="entry name" value="FAD-oxidoreductase/Apoptosis"/>
</dbReference>
<evidence type="ECO:0000256" key="3">
    <source>
        <dbReference type="ARBA" id="ARBA00022714"/>
    </source>
</evidence>
<dbReference type="Proteomes" id="UP000245712">
    <property type="component" value="Unassembled WGS sequence"/>
</dbReference>
<keyword evidence="2" id="KW-0285">Flavoprotein</keyword>
<evidence type="ECO:0000313" key="10">
    <source>
        <dbReference type="EMBL" id="PVX61377.1"/>
    </source>
</evidence>